<feature type="compositionally biased region" description="Polar residues" evidence="6">
    <location>
        <begin position="146"/>
        <end position="171"/>
    </location>
</feature>
<feature type="region of interest" description="Disordered" evidence="6">
    <location>
        <begin position="425"/>
        <end position="447"/>
    </location>
</feature>
<dbReference type="InterPro" id="IPR036864">
    <property type="entry name" value="Zn2-C6_fun-type_DNA-bd_sf"/>
</dbReference>
<dbReference type="GO" id="GO:0000976">
    <property type="term" value="F:transcription cis-regulatory region binding"/>
    <property type="evidence" value="ECO:0007669"/>
    <property type="project" value="TreeGrafter"/>
</dbReference>
<feature type="region of interest" description="Disordered" evidence="6">
    <location>
        <begin position="92"/>
        <end position="114"/>
    </location>
</feature>
<dbReference type="PANTHER" id="PTHR31845">
    <property type="entry name" value="FINGER DOMAIN PROTEIN, PUTATIVE-RELATED"/>
    <property type="match status" value="1"/>
</dbReference>
<dbReference type="Gene3D" id="4.10.240.10">
    <property type="entry name" value="Zn(2)-C6 fungal-type DNA-binding domain"/>
    <property type="match status" value="1"/>
</dbReference>
<dbReference type="Proteomes" id="UP000190744">
    <property type="component" value="Unassembled WGS sequence"/>
</dbReference>
<reference evidence="9" key="1">
    <citation type="submission" date="2015-09" db="EMBL/GenBank/DDBJ databases">
        <authorList>
            <person name="Fill T.P."/>
            <person name="Baretta J.F."/>
            <person name="de Almeida L.G."/>
            <person name="Rocha M."/>
            <person name="de Souza D.H."/>
            <person name="Malavazi I."/>
            <person name="Cerdeira L.T."/>
            <person name="Hong H."/>
            <person name="Samborskyy M."/>
            <person name="de Vasconcelos A.T."/>
            <person name="Leadlay P."/>
            <person name="Rodrigues-Filho E."/>
        </authorList>
    </citation>
    <scope>NUCLEOTIDE SEQUENCE [LARGE SCALE GENOMIC DNA]</scope>
    <source>
        <strain evidence="9">LaBioMMi 136</strain>
    </source>
</reference>
<dbReference type="SUPFAM" id="SSF57701">
    <property type="entry name" value="Zn2/Cys6 DNA-binding domain"/>
    <property type="match status" value="1"/>
</dbReference>
<dbReference type="InterPro" id="IPR051089">
    <property type="entry name" value="prtT"/>
</dbReference>
<dbReference type="InterPro" id="IPR001138">
    <property type="entry name" value="Zn2Cys6_DnaBD"/>
</dbReference>
<gene>
    <name evidence="8" type="ORF">PEBR_23653</name>
</gene>
<keyword evidence="4" id="KW-0804">Transcription</keyword>
<feature type="region of interest" description="Disordered" evidence="6">
    <location>
        <begin position="127"/>
        <end position="175"/>
    </location>
</feature>
<keyword evidence="3" id="KW-0238">DNA-binding</keyword>
<dbReference type="PANTHER" id="PTHR31845:SF17">
    <property type="entry name" value="ZN(II)2CYS6 TRANSCRIPTION FACTOR (EUROFUNG)"/>
    <property type="match status" value="1"/>
</dbReference>
<evidence type="ECO:0000256" key="3">
    <source>
        <dbReference type="ARBA" id="ARBA00023125"/>
    </source>
</evidence>
<proteinExistence type="predicted"/>
<evidence type="ECO:0000256" key="2">
    <source>
        <dbReference type="ARBA" id="ARBA00023015"/>
    </source>
</evidence>
<protein>
    <recommendedName>
        <fullName evidence="7">Zn(2)-C6 fungal-type domain-containing protein</fullName>
    </recommendedName>
</protein>
<name>A0A1S9RKL0_PENBI</name>
<accession>A0A1S9RKL0</accession>
<dbReference type="GO" id="GO:0008270">
    <property type="term" value="F:zinc ion binding"/>
    <property type="evidence" value="ECO:0007669"/>
    <property type="project" value="InterPro"/>
</dbReference>
<evidence type="ECO:0000256" key="6">
    <source>
        <dbReference type="SAM" id="MobiDB-lite"/>
    </source>
</evidence>
<evidence type="ECO:0000256" key="1">
    <source>
        <dbReference type="ARBA" id="ARBA00004123"/>
    </source>
</evidence>
<sequence>MATTSERPMTRQQAHIPPTAACEACRKLKMRCIRPNASTSTKESDEPCDRCRRTNRACNIPTPRPLGRKRGAVGRYHGFEKAYRKMQAELKKARVSTDKASEIQSLSPGRDESEMLDLLRSNIHKIDRGNGDWELPAESRRPGHQNPLSPSSSTINASGPPASEQNQSPYVTTPYAPETITSHVSLEPVSNPLALMAEAAGAAQALETQVGPTDLSPASNFESVSGDGEGIGRYLLHRPGYVSLGLHLDRKVLESGIDALFAPAMESDRYSNYFRSPGANPPRDIGPDLDPVDLGLVSMEEAYALFPVYFSRLHLINGILDPMLHTPGYVRSRSSLLFTWILALTAQFDHASGNLAKRLRLHGEKLSRYVHTCGYKTVEVVQGYYISLLSATPANTLSEERSWLYTMYAFGVAAELGLDQQRRTRYQKESDSCDTQNRSPEGTQSQRLLTFGQRSAVSIQENPETSDGPLLEDQTYLQRLARNRERTWLRILLWERANSAACGRINAFPETELTCNIENWWMHPLADSTDKHTCAFILLRRHLATLQSDIRRQANIPHSNPHWVRDLVDTDFGPWQATWLPSPNTILPRPLKLPDLYLYYVYIHNRLWTLSSALNISANHDRDLYALREDCFDAAIHCCEVTVRDLPVVGEPMYCMLSPTWAMISYAAVLALKLFPYLHGSRPGYEVELLALLAQVALQLKRAGTTPSHRVGIAALLGQHLLIILRARATMLKDAVPTPGEPFTPQHNNGTNPDPGCHLGGNLPNSTASMETLSGTRVNNALVSTYDPLLTTATMSTDTDLGEEGFTDLLREIFGPGFGDVY</sequence>
<evidence type="ECO:0000259" key="7">
    <source>
        <dbReference type="PROSITE" id="PS50048"/>
    </source>
</evidence>
<evidence type="ECO:0000256" key="5">
    <source>
        <dbReference type="ARBA" id="ARBA00023242"/>
    </source>
</evidence>
<dbReference type="PROSITE" id="PS50048">
    <property type="entry name" value="ZN2_CY6_FUNGAL_2"/>
    <property type="match status" value="1"/>
</dbReference>
<dbReference type="GO" id="GO:0005634">
    <property type="term" value="C:nucleus"/>
    <property type="evidence" value="ECO:0007669"/>
    <property type="project" value="UniProtKB-SubCell"/>
</dbReference>
<dbReference type="AlphaFoldDB" id="A0A1S9RKL0"/>
<comment type="subcellular location">
    <subcellularLocation>
        <location evidence="1">Nucleus</location>
    </subcellularLocation>
</comment>
<feature type="compositionally biased region" description="Basic and acidic residues" evidence="6">
    <location>
        <begin position="127"/>
        <end position="141"/>
    </location>
</feature>
<dbReference type="EMBL" id="LJBN01000158">
    <property type="protein sequence ID" value="OOQ86047.1"/>
    <property type="molecule type" value="Genomic_DNA"/>
</dbReference>
<dbReference type="CDD" id="cd00067">
    <property type="entry name" value="GAL4"/>
    <property type="match status" value="1"/>
</dbReference>
<evidence type="ECO:0000313" key="8">
    <source>
        <dbReference type="EMBL" id="OOQ86047.1"/>
    </source>
</evidence>
<evidence type="ECO:0000313" key="9">
    <source>
        <dbReference type="Proteomes" id="UP000190744"/>
    </source>
</evidence>
<comment type="caution">
    <text evidence="8">The sequence shown here is derived from an EMBL/GenBank/DDBJ whole genome shotgun (WGS) entry which is preliminary data.</text>
</comment>
<dbReference type="CDD" id="cd12148">
    <property type="entry name" value="fungal_TF_MHR"/>
    <property type="match status" value="1"/>
</dbReference>
<feature type="compositionally biased region" description="Polar residues" evidence="6">
    <location>
        <begin position="433"/>
        <end position="447"/>
    </location>
</feature>
<dbReference type="GO" id="GO:0000981">
    <property type="term" value="F:DNA-binding transcription factor activity, RNA polymerase II-specific"/>
    <property type="evidence" value="ECO:0007669"/>
    <property type="project" value="InterPro"/>
</dbReference>
<evidence type="ECO:0000256" key="4">
    <source>
        <dbReference type="ARBA" id="ARBA00023163"/>
    </source>
</evidence>
<keyword evidence="5" id="KW-0539">Nucleus</keyword>
<feature type="domain" description="Zn(2)-C6 fungal-type" evidence="7">
    <location>
        <begin position="21"/>
        <end position="60"/>
    </location>
</feature>
<keyword evidence="2" id="KW-0805">Transcription regulation</keyword>
<organism evidence="8 9">
    <name type="scientific">Penicillium brasilianum</name>
    <dbReference type="NCBI Taxonomy" id="104259"/>
    <lineage>
        <taxon>Eukaryota</taxon>
        <taxon>Fungi</taxon>
        <taxon>Dikarya</taxon>
        <taxon>Ascomycota</taxon>
        <taxon>Pezizomycotina</taxon>
        <taxon>Eurotiomycetes</taxon>
        <taxon>Eurotiomycetidae</taxon>
        <taxon>Eurotiales</taxon>
        <taxon>Aspergillaceae</taxon>
        <taxon>Penicillium</taxon>
    </lineage>
</organism>
<feature type="compositionally biased region" description="Basic and acidic residues" evidence="6">
    <location>
        <begin position="92"/>
        <end position="101"/>
    </location>
</feature>